<keyword evidence="2" id="KW-1185">Reference proteome</keyword>
<dbReference type="RefSeq" id="WP_148692758.1">
    <property type="nucleotide sequence ID" value="NZ_CP020477.1"/>
</dbReference>
<accession>A0A1W6K3E6</accession>
<evidence type="ECO:0008006" key="3">
    <source>
        <dbReference type="Google" id="ProtNLM"/>
    </source>
</evidence>
<evidence type="ECO:0000313" key="1">
    <source>
        <dbReference type="EMBL" id="ARM76964.1"/>
    </source>
</evidence>
<dbReference type="AlphaFoldDB" id="A0A1W6K3E6"/>
<sequence length="76" mass="8625">MILHKDFASVVGVRRIGKTSLVRVSFNDLKDNIIPLSINLGRLNGKNYSVEDFSRLFLEGVTDLIKNYTFVVKLPE</sequence>
<dbReference type="InterPro" id="IPR027417">
    <property type="entry name" value="P-loop_NTPase"/>
</dbReference>
<protein>
    <recommendedName>
        <fullName evidence="3">AAA domain-containing protein</fullName>
    </recommendedName>
</protein>
<gene>
    <name evidence="1" type="ORF">B6F84_13685</name>
</gene>
<dbReference type="SUPFAM" id="SSF52540">
    <property type="entry name" value="P-loop containing nucleoside triphosphate hydrolases"/>
    <property type="match status" value="1"/>
</dbReference>
<dbReference type="GeneID" id="41591991"/>
<dbReference type="EMBL" id="CP020477">
    <property type="protein sequence ID" value="ARM76964.1"/>
    <property type="molecule type" value="Genomic_DNA"/>
</dbReference>
<dbReference type="KEGG" id="aman:B6F84_13685"/>
<dbReference type="Gene3D" id="3.40.50.300">
    <property type="entry name" value="P-loop containing nucleotide triphosphate hydrolases"/>
    <property type="match status" value="1"/>
</dbReference>
<dbReference type="Proteomes" id="UP000193404">
    <property type="component" value="Chromosome"/>
</dbReference>
<proteinExistence type="predicted"/>
<dbReference type="OrthoDB" id="382040at2157"/>
<evidence type="ECO:0000313" key="2">
    <source>
        <dbReference type="Proteomes" id="UP000193404"/>
    </source>
</evidence>
<organism evidence="1 2">
    <name type="scientific">Acidianus manzaensis</name>
    <dbReference type="NCBI Taxonomy" id="282676"/>
    <lineage>
        <taxon>Archaea</taxon>
        <taxon>Thermoproteota</taxon>
        <taxon>Thermoprotei</taxon>
        <taxon>Sulfolobales</taxon>
        <taxon>Sulfolobaceae</taxon>
        <taxon>Acidianus</taxon>
    </lineage>
</organism>
<reference evidence="1 2" key="1">
    <citation type="submission" date="2017-03" db="EMBL/GenBank/DDBJ databases">
        <title>Sulfur activation and transportation mechanism of thermophilic Archaea Acidianus manzaensis YN-25.</title>
        <authorList>
            <person name="Ma Y."/>
            <person name="Yang Y."/>
            <person name="Xia J."/>
        </authorList>
    </citation>
    <scope>NUCLEOTIDE SEQUENCE [LARGE SCALE GENOMIC DNA]</scope>
    <source>
        <strain evidence="1 2">YN-25</strain>
    </source>
</reference>
<name>A0A1W6K3E6_9CREN</name>